<dbReference type="SUPFAM" id="SSF89550">
    <property type="entry name" value="PHP domain-like"/>
    <property type="match status" value="1"/>
</dbReference>
<dbReference type="InterPro" id="IPR003141">
    <property type="entry name" value="Pol/His_phosphatase_N"/>
</dbReference>
<accession>A0A6J4P5C9</accession>
<dbReference type="PANTHER" id="PTHR42924:SF3">
    <property type="entry name" value="POLYMERASE_HISTIDINOL PHOSPHATASE N-TERMINAL DOMAIN-CONTAINING PROTEIN"/>
    <property type="match status" value="1"/>
</dbReference>
<dbReference type="Gene3D" id="3.20.20.140">
    <property type="entry name" value="Metal-dependent hydrolases"/>
    <property type="match status" value="1"/>
</dbReference>
<dbReference type="CDD" id="cd07438">
    <property type="entry name" value="PHP_HisPPase_AMP"/>
    <property type="match status" value="1"/>
</dbReference>
<dbReference type="SMART" id="SM00481">
    <property type="entry name" value="POLIIIAc"/>
    <property type="match status" value="1"/>
</dbReference>
<protein>
    <submittedName>
        <fullName evidence="2">FIG00031715: Predicted metal-dependent phosphoesterases (PHP family)</fullName>
    </submittedName>
</protein>
<dbReference type="EMBL" id="CADCUY010000246">
    <property type="protein sequence ID" value="CAA9406589.1"/>
    <property type="molecule type" value="Genomic_DNA"/>
</dbReference>
<name>A0A6J4P5C9_9ACTN</name>
<evidence type="ECO:0000259" key="1">
    <source>
        <dbReference type="SMART" id="SM00481"/>
    </source>
</evidence>
<proteinExistence type="predicted"/>
<feature type="domain" description="Polymerase/histidinol phosphatase N-terminal" evidence="1">
    <location>
        <begin position="3"/>
        <end position="68"/>
    </location>
</feature>
<sequence length="278" mass="28835">MLIDLHAHSTASDGTDTPAGLVAAAAAAGVEVLAITDHDTTAGWAAASAEARRTGVLLVPGAEITCRADGVSVHLLSYLHDPGHTELASVLAGSRTVRLQRARRMTELLSRDHPITWDDVLAQAASGATVGRPHVADALVAVGVVSSRDEAFATVLGDGSPYVLGLGAPHPVDGVRLVRSAGGVPVIAHCLASSRGRVVTEDVLEAMVEAGMGGVEVDHRDHSPSERVRLRAFAAQHGLLTTGSSDYHGTGKRNRLGENSTPRESLERIFALATGLEV</sequence>
<dbReference type="PANTHER" id="PTHR42924">
    <property type="entry name" value="EXONUCLEASE"/>
    <property type="match status" value="1"/>
</dbReference>
<dbReference type="InterPro" id="IPR016195">
    <property type="entry name" value="Pol/histidinol_Pase-like"/>
</dbReference>
<dbReference type="InterPro" id="IPR004013">
    <property type="entry name" value="PHP_dom"/>
</dbReference>
<organism evidence="2">
    <name type="scientific">uncultured Quadrisphaera sp</name>
    <dbReference type="NCBI Taxonomy" id="904978"/>
    <lineage>
        <taxon>Bacteria</taxon>
        <taxon>Bacillati</taxon>
        <taxon>Actinomycetota</taxon>
        <taxon>Actinomycetes</taxon>
        <taxon>Kineosporiales</taxon>
        <taxon>Kineosporiaceae</taxon>
        <taxon>Quadrisphaera</taxon>
        <taxon>environmental samples</taxon>
    </lineage>
</organism>
<dbReference type="GO" id="GO:0004534">
    <property type="term" value="F:5'-3' RNA exonuclease activity"/>
    <property type="evidence" value="ECO:0007669"/>
    <property type="project" value="TreeGrafter"/>
</dbReference>
<reference evidence="2" key="1">
    <citation type="submission" date="2020-02" db="EMBL/GenBank/DDBJ databases">
        <authorList>
            <person name="Meier V. D."/>
        </authorList>
    </citation>
    <scope>NUCLEOTIDE SEQUENCE</scope>
    <source>
        <strain evidence="2">AVDCRST_MAG35</strain>
    </source>
</reference>
<dbReference type="Pfam" id="PF02811">
    <property type="entry name" value="PHP"/>
    <property type="match status" value="1"/>
</dbReference>
<dbReference type="InterPro" id="IPR052018">
    <property type="entry name" value="PHP_domain"/>
</dbReference>
<dbReference type="AlphaFoldDB" id="A0A6J4P5C9"/>
<gene>
    <name evidence="2" type="ORF">AVDCRST_MAG35-1193</name>
</gene>
<evidence type="ECO:0000313" key="2">
    <source>
        <dbReference type="EMBL" id="CAA9406589.1"/>
    </source>
</evidence>
<dbReference type="Gene3D" id="1.10.150.650">
    <property type="match status" value="1"/>
</dbReference>
<dbReference type="GO" id="GO:0035312">
    <property type="term" value="F:5'-3' DNA exonuclease activity"/>
    <property type="evidence" value="ECO:0007669"/>
    <property type="project" value="TreeGrafter"/>
</dbReference>